<comment type="caution">
    <text evidence="8">The sequence shown here is derived from an EMBL/GenBank/DDBJ whole genome shotgun (WGS) entry which is preliminary data.</text>
</comment>
<dbReference type="GO" id="GO:0006882">
    <property type="term" value="P:intracellular zinc ion homeostasis"/>
    <property type="evidence" value="ECO:0007669"/>
    <property type="project" value="TreeGrafter"/>
</dbReference>
<dbReference type="InterPro" id="IPR058533">
    <property type="entry name" value="Cation_efflux_TM"/>
</dbReference>
<protein>
    <submittedName>
        <fullName evidence="8">Cation efflux protein</fullName>
    </submittedName>
</protein>
<dbReference type="GO" id="GO:0006829">
    <property type="term" value="P:zinc ion transport"/>
    <property type="evidence" value="ECO:0007669"/>
    <property type="project" value="InterPro"/>
</dbReference>
<feature type="domain" description="Cation efflux protein transmembrane" evidence="7">
    <location>
        <begin position="12"/>
        <end position="220"/>
    </location>
</feature>
<evidence type="ECO:0000256" key="4">
    <source>
        <dbReference type="ARBA" id="ARBA00022989"/>
    </source>
</evidence>
<dbReference type="Proteomes" id="UP000034207">
    <property type="component" value="Unassembled WGS sequence"/>
</dbReference>
<feature type="transmembrane region" description="Helical" evidence="6">
    <location>
        <begin position="189"/>
        <end position="212"/>
    </location>
</feature>
<dbReference type="Pfam" id="PF01545">
    <property type="entry name" value="Cation_efflux"/>
    <property type="match status" value="1"/>
</dbReference>
<evidence type="ECO:0000256" key="6">
    <source>
        <dbReference type="SAM" id="Phobius"/>
    </source>
</evidence>
<feature type="transmembrane region" description="Helical" evidence="6">
    <location>
        <begin position="160"/>
        <end position="183"/>
    </location>
</feature>
<dbReference type="InterPro" id="IPR027469">
    <property type="entry name" value="Cation_efflux_TMD_sf"/>
</dbReference>
<dbReference type="GO" id="GO:0008324">
    <property type="term" value="F:monoatomic cation transmembrane transporter activity"/>
    <property type="evidence" value="ECO:0007669"/>
    <property type="project" value="InterPro"/>
</dbReference>
<dbReference type="NCBIfam" id="TIGR01297">
    <property type="entry name" value="CDF"/>
    <property type="match status" value="1"/>
</dbReference>
<sequence>MINKRPVGFKSVLLAVIGNSLVALLKLVGFAFSGSAVMLSEGIHSIADAANQALLMVGIKRGEKPADDKFNYGYRQERFFWALVSACGIFFLGAGVTIYHGINSLLHHETTHLSSWIFLILLLSFIFESYTLYVAFCELKINQRRGSIINHLRNSADPTVLAVIFEDSAALLGIVIAFISLMLAQITGIYYFDGIGSIFIGLLLGFVAITLIKINKDYLMNKAVPKHVQKEIFSILKKQSLIESVHDLKTTVITTDGYRVKAEIEIDGRVLAKKNT</sequence>
<proteinExistence type="predicted"/>
<feature type="transmembrane region" description="Helical" evidence="6">
    <location>
        <begin position="12"/>
        <end position="36"/>
    </location>
</feature>
<dbReference type="InterPro" id="IPR040177">
    <property type="entry name" value="SLC30A9"/>
</dbReference>
<dbReference type="PANTHER" id="PTHR13414">
    <property type="entry name" value="HUEL-CATION TRANSPORTER"/>
    <property type="match status" value="1"/>
</dbReference>
<evidence type="ECO:0000256" key="5">
    <source>
        <dbReference type="ARBA" id="ARBA00023136"/>
    </source>
</evidence>
<keyword evidence="5 6" id="KW-0472">Membrane</keyword>
<dbReference type="AlphaFoldDB" id="A0A0G0LTM3"/>
<evidence type="ECO:0000256" key="2">
    <source>
        <dbReference type="ARBA" id="ARBA00022448"/>
    </source>
</evidence>
<keyword evidence="4 6" id="KW-1133">Transmembrane helix</keyword>
<evidence type="ECO:0000313" key="9">
    <source>
        <dbReference type="Proteomes" id="UP000034207"/>
    </source>
</evidence>
<evidence type="ECO:0000259" key="7">
    <source>
        <dbReference type="Pfam" id="PF01545"/>
    </source>
</evidence>
<gene>
    <name evidence="8" type="ORF">UT18_C0002G0065</name>
</gene>
<name>A0A0G0LTM3_UNCC2</name>
<accession>A0A0G0LTM3</accession>
<feature type="transmembrane region" description="Helical" evidence="6">
    <location>
        <begin position="79"/>
        <end position="102"/>
    </location>
</feature>
<dbReference type="SUPFAM" id="SSF161111">
    <property type="entry name" value="Cation efflux protein transmembrane domain-like"/>
    <property type="match status" value="1"/>
</dbReference>
<evidence type="ECO:0000256" key="3">
    <source>
        <dbReference type="ARBA" id="ARBA00022692"/>
    </source>
</evidence>
<evidence type="ECO:0000313" key="8">
    <source>
        <dbReference type="EMBL" id="KKQ95288.1"/>
    </source>
</evidence>
<reference evidence="8" key="1">
    <citation type="journal article" date="2015" name="Nature">
        <title>rRNA introns, odd ribosomes, and small enigmatic genomes across a large radiation of phyla.</title>
        <authorList>
            <person name="Brown C.T."/>
            <person name="Hug L.A."/>
            <person name="Thomas B.C."/>
            <person name="Sharon I."/>
            <person name="Castelle C.J."/>
            <person name="Singh A."/>
            <person name="Wilkins M.J."/>
            <person name="Williams K.H."/>
            <person name="Banfield J.F."/>
        </authorList>
    </citation>
    <scope>NUCLEOTIDE SEQUENCE [LARGE SCALE GENOMIC DNA]</scope>
</reference>
<feature type="transmembrane region" description="Helical" evidence="6">
    <location>
        <begin position="114"/>
        <end position="139"/>
    </location>
</feature>
<keyword evidence="2" id="KW-0813">Transport</keyword>
<organism evidence="8 9">
    <name type="scientific">candidate division CPR2 bacterium GW2011_GWC2_39_10</name>
    <dbReference type="NCBI Taxonomy" id="1618345"/>
    <lineage>
        <taxon>Bacteria</taxon>
        <taxon>Bacteria division CPR2</taxon>
    </lineage>
</organism>
<dbReference type="PANTHER" id="PTHR13414:SF9">
    <property type="entry name" value="PROTON-COUPLED ZINC ANTIPORTER SLC30A9, MITOCHONDRIAL"/>
    <property type="match status" value="1"/>
</dbReference>
<evidence type="ECO:0000256" key="1">
    <source>
        <dbReference type="ARBA" id="ARBA00004141"/>
    </source>
</evidence>
<dbReference type="STRING" id="1618345.UT18_C0002G0065"/>
<dbReference type="EMBL" id="LBVV01000002">
    <property type="protein sequence ID" value="KKQ95288.1"/>
    <property type="molecule type" value="Genomic_DNA"/>
</dbReference>
<dbReference type="Gene3D" id="1.20.1510.10">
    <property type="entry name" value="Cation efflux protein transmembrane domain"/>
    <property type="match status" value="1"/>
</dbReference>
<keyword evidence="3 6" id="KW-0812">Transmembrane</keyword>
<dbReference type="InterPro" id="IPR002524">
    <property type="entry name" value="Cation_efflux"/>
</dbReference>
<dbReference type="GO" id="GO:0016020">
    <property type="term" value="C:membrane"/>
    <property type="evidence" value="ECO:0007669"/>
    <property type="project" value="UniProtKB-SubCell"/>
</dbReference>
<comment type="subcellular location">
    <subcellularLocation>
        <location evidence="1">Membrane</location>
        <topology evidence="1">Multi-pass membrane protein</topology>
    </subcellularLocation>
</comment>